<organism evidence="5 6">
    <name type="scientific">Gordonia cholesterolivorans</name>
    <dbReference type="NCBI Taxonomy" id="559625"/>
    <lineage>
        <taxon>Bacteria</taxon>
        <taxon>Bacillati</taxon>
        <taxon>Actinomycetota</taxon>
        <taxon>Actinomycetes</taxon>
        <taxon>Mycobacteriales</taxon>
        <taxon>Gordoniaceae</taxon>
        <taxon>Gordonia</taxon>
    </lineage>
</organism>
<evidence type="ECO:0000256" key="4">
    <source>
        <dbReference type="SAM" id="Phobius"/>
    </source>
</evidence>
<dbReference type="RefSeq" id="WP_006895188.1">
    <property type="nucleotide sequence ID" value="NZ_BAAARB010000005.1"/>
</dbReference>
<keyword evidence="4" id="KW-1133">Transmembrane helix</keyword>
<comment type="caution">
    <text evidence="5">The sequence shown here is derived from an EMBL/GenBank/DDBJ whole genome shotgun (WGS) entry which is preliminary data.</text>
</comment>
<gene>
    <name evidence="5" type="ORF">GCM10009855_14150</name>
</gene>
<evidence type="ECO:0000313" key="5">
    <source>
        <dbReference type="EMBL" id="GAA2376014.1"/>
    </source>
</evidence>
<protein>
    <recommendedName>
        <fullName evidence="7">Mce-associated membrane protein</fullName>
    </recommendedName>
</protein>
<dbReference type="PANTHER" id="PTHR37042">
    <property type="entry name" value="OUTER MEMBRANE PROTEIN RV1973"/>
    <property type="match status" value="1"/>
</dbReference>
<evidence type="ECO:0000313" key="6">
    <source>
        <dbReference type="Proteomes" id="UP001501170"/>
    </source>
</evidence>
<keyword evidence="4" id="KW-0812">Transmembrane</keyword>
<keyword evidence="6" id="KW-1185">Reference proteome</keyword>
<dbReference type="Proteomes" id="UP001501170">
    <property type="component" value="Unassembled WGS sequence"/>
</dbReference>
<proteinExistence type="predicted"/>
<dbReference type="EMBL" id="BAAARB010000005">
    <property type="protein sequence ID" value="GAA2376014.1"/>
    <property type="molecule type" value="Genomic_DNA"/>
</dbReference>
<reference evidence="5 6" key="1">
    <citation type="journal article" date="2019" name="Int. J. Syst. Evol. Microbiol.">
        <title>The Global Catalogue of Microorganisms (GCM) 10K type strain sequencing project: providing services to taxonomists for standard genome sequencing and annotation.</title>
        <authorList>
            <consortium name="The Broad Institute Genomics Platform"/>
            <consortium name="The Broad Institute Genome Sequencing Center for Infectious Disease"/>
            <person name="Wu L."/>
            <person name="Ma J."/>
        </authorList>
    </citation>
    <scope>NUCLEOTIDE SEQUENCE [LARGE SCALE GENOMIC DNA]</scope>
    <source>
        <strain evidence="5 6">JCM 16227</strain>
    </source>
</reference>
<dbReference type="PANTHER" id="PTHR37042:SF4">
    <property type="entry name" value="OUTER MEMBRANE PROTEIN RV1973"/>
    <property type="match status" value="1"/>
</dbReference>
<name>A0ABN3HCI3_9ACTN</name>
<accession>A0ABN3HCI3</accession>
<feature type="compositionally biased region" description="Basic and acidic residues" evidence="3">
    <location>
        <begin position="7"/>
        <end position="22"/>
    </location>
</feature>
<sequence length="223" mass="23845">MADSSDDERATKPEATDPDRAELLAQNRERRARIRDEERVEKADGDQDLIEIGVGGPADSPRKLAIAFAATTALLVVVVGILAYLLVSEDSAGSGRSDEQGAIVAAKQYATTVLTYSAGDYADLDKRIRSISTPDFADRYIRSSQQAREGNDAAQATGTAVAREAGVVSISDDEAVVLVAIDQNVKTPLAPDASKEGIDYQSRIKITMSRDGDSWKLSDLSVV</sequence>
<evidence type="ECO:0000256" key="3">
    <source>
        <dbReference type="SAM" id="MobiDB-lite"/>
    </source>
</evidence>
<evidence type="ECO:0000256" key="2">
    <source>
        <dbReference type="ARBA" id="ARBA00023136"/>
    </source>
</evidence>
<evidence type="ECO:0000256" key="1">
    <source>
        <dbReference type="ARBA" id="ARBA00004370"/>
    </source>
</evidence>
<comment type="subcellular location">
    <subcellularLocation>
        <location evidence="1">Membrane</location>
    </subcellularLocation>
</comment>
<feature type="transmembrane region" description="Helical" evidence="4">
    <location>
        <begin position="64"/>
        <end position="87"/>
    </location>
</feature>
<keyword evidence="2 4" id="KW-0472">Membrane</keyword>
<feature type="region of interest" description="Disordered" evidence="3">
    <location>
        <begin position="1"/>
        <end position="40"/>
    </location>
</feature>
<evidence type="ECO:0008006" key="7">
    <source>
        <dbReference type="Google" id="ProtNLM"/>
    </source>
</evidence>